<proteinExistence type="predicted"/>
<dbReference type="InterPro" id="IPR011701">
    <property type="entry name" value="MFS"/>
</dbReference>
<dbReference type="PANTHER" id="PTHR43385:SF1">
    <property type="entry name" value="RIBOFLAVIN TRANSPORTER RIBJ"/>
    <property type="match status" value="1"/>
</dbReference>
<dbReference type="InterPro" id="IPR052983">
    <property type="entry name" value="MFS_Riboflavin_Transporter"/>
</dbReference>
<keyword evidence="4 6" id="KW-1133">Transmembrane helix</keyword>
<dbReference type="InterPro" id="IPR036259">
    <property type="entry name" value="MFS_trans_sf"/>
</dbReference>
<feature type="transmembrane region" description="Helical" evidence="6">
    <location>
        <begin position="294"/>
        <end position="313"/>
    </location>
</feature>
<evidence type="ECO:0000256" key="4">
    <source>
        <dbReference type="ARBA" id="ARBA00022989"/>
    </source>
</evidence>
<dbReference type="AlphaFoldDB" id="A0A4S2JP55"/>
<name>A0A4S2JP55_OPIFE</name>
<gene>
    <name evidence="7" type="ORF">CRM22_011312</name>
</gene>
<evidence type="ECO:0000256" key="5">
    <source>
        <dbReference type="ARBA" id="ARBA00023136"/>
    </source>
</evidence>
<keyword evidence="5 6" id="KW-0472">Membrane</keyword>
<evidence type="ECO:0008006" key="9">
    <source>
        <dbReference type="Google" id="ProtNLM"/>
    </source>
</evidence>
<accession>A0A4S2JP55</accession>
<evidence type="ECO:0000256" key="6">
    <source>
        <dbReference type="SAM" id="Phobius"/>
    </source>
</evidence>
<dbReference type="SUPFAM" id="SSF103473">
    <property type="entry name" value="MFS general substrate transporter"/>
    <property type="match status" value="1"/>
</dbReference>
<feature type="transmembrane region" description="Helical" evidence="6">
    <location>
        <begin position="190"/>
        <end position="212"/>
    </location>
</feature>
<protein>
    <recommendedName>
        <fullName evidence="9">Major facilitator superfamily (MFS) profile domain-containing protein</fullName>
    </recommendedName>
</protein>
<feature type="transmembrane region" description="Helical" evidence="6">
    <location>
        <begin position="54"/>
        <end position="73"/>
    </location>
</feature>
<organism evidence="7 8">
    <name type="scientific">Opisthorchis felineus</name>
    <dbReference type="NCBI Taxonomy" id="147828"/>
    <lineage>
        <taxon>Eukaryota</taxon>
        <taxon>Metazoa</taxon>
        <taxon>Spiralia</taxon>
        <taxon>Lophotrochozoa</taxon>
        <taxon>Platyhelminthes</taxon>
        <taxon>Trematoda</taxon>
        <taxon>Digenea</taxon>
        <taxon>Opisthorchiida</taxon>
        <taxon>Opisthorchiata</taxon>
        <taxon>Opisthorchiidae</taxon>
        <taxon>Opisthorchis</taxon>
    </lineage>
</organism>
<feature type="transmembrane region" description="Helical" evidence="6">
    <location>
        <begin position="110"/>
        <end position="131"/>
    </location>
</feature>
<feature type="transmembrane region" description="Helical" evidence="6">
    <location>
        <begin position="418"/>
        <end position="439"/>
    </location>
</feature>
<evidence type="ECO:0000313" key="8">
    <source>
        <dbReference type="Proteomes" id="UP000308267"/>
    </source>
</evidence>
<dbReference type="Gene3D" id="1.20.1250.20">
    <property type="entry name" value="MFS general substrate transporter like domains"/>
    <property type="match status" value="2"/>
</dbReference>
<feature type="transmembrane region" description="Helical" evidence="6">
    <location>
        <begin position="391"/>
        <end position="412"/>
    </location>
</feature>
<evidence type="ECO:0000313" key="7">
    <source>
        <dbReference type="EMBL" id="TGZ37985.1"/>
    </source>
</evidence>
<feature type="transmembrane region" description="Helical" evidence="6">
    <location>
        <begin position="85"/>
        <end position="104"/>
    </location>
</feature>
<feature type="transmembrane region" description="Helical" evidence="6">
    <location>
        <begin position="259"/>
        <end position="282"/>
    </location>
</feature>
<dbReference type="Proteomes" id="UP000308267">
    <property type="component" value="Unassembled WGS sequence"/>
</dbReference>
<comment type="caution">
    <text evidence="7">The sequence shown here is derived from an EMBL/GenBank/DDBJ whole genome shotgun (WGS) entry which is preliminary data.</text>
</comment>
<dbReference type="GO" id="GO:0022857">
    <property type="term" value="F:transmembrane transporter activity"/>
    <property type="evidence" value="ECO:0007669"/>
    <property type="project" value="InterPro"/>
</dbReference>
<dbReference type="Pfam" id="PF07690">
    <property type="entry name" value="MFS_1"/>
    <property type="match status" value="2"/>
</dbReference>
<reference evidence="7 8" key="1">
    <citation type="journal article" date="2019" name="BMC Genomics">
        <title>New insights from Opisthorchis felineus genome: update on genomics of the epidemiologically important liver flukes.</title>
        <authorList>
            <person name="Ershov N.I."/>
            <person name="Mordvinov V.A."/>
            <person name="Prokhortchouk E.B."/>
            <person name="Pakharukova M.Y."/>
            <person name="Gunbin K.V."/>
            <person name="Ustyantsev K."/>
            <person name="Genaev M.A."/>
            <person name="Blinov A.G."/>
            <person name="Mazur A."/>
            <person name="Boulygina E."/>
            <person name="Tsygankova S."/>
            <person name="Khrameeva E."/>
            <person name="Chekanov N."/>
            <person name="Fan G."/>
            <person name="Xiao A."/>
            <person name="Zhang H."/>
            <person name="Xu X."/>
            <person name="Yang H."/>
            <person name="Solovyev V."/>
            <person name="Lee S.M."/>
            <person name="Liu X."/>
            <person name="Afonnikov D.A."/>
            <person name="Skryabin K.G."/>
        </authorList>
    </citation>
    <scope>NUCLEOTIDE SEQUENCE [LARGE SCALE GENOMIC DNA]</scope>
    <source>
        <strain evidence="7">AK-0245</strain>
        <tissue evidence="7">Whole organism</tissue>
    </source>
</reference>
<keyword evidence="3 6" id="KW-0812">Transmembrane</keyword>
<dbReference type="EMBL" id="SJOL01012909">
    <property type="protein sequence ID" value="TGZ37985.1"/>
    <property type="molecule type" value="Genomic_DNA"/>
</dbReference>
<comment type="subcellular location">
    <subcellularLocation>
        <location evidence="1">Membrane</location>
        <topology evidence="1">Multi-pass membrane protein</topology>
    </subcellularLocation>
</comment>
<feature type="transmembrane region" description="Helical" evidence="6">
    <location>
        <begin position="7"/>
        <end position="28"/>
    </location>
</feature>
<dbReference type="GO" id="GO:0016020">
    <property type="term" value="C:membrane"/>
    <property type="evidence" value="ECO:0007669"/>
    <property type="project" value="UniProtKB-SubCell"/>
</dbReference>
<evidence type="ECO:0000256" key="2">
    <source>
        <dbReference type="ARBA" id="ARBA00022448"/>
    </source>
</evidence>
<feature type="transmembrane region" description="Helical" evidence="6">
    <location>
        <begin position="325"/>
        <end position="344"/>
    </location>
</feature>
<sequence>MTPEKKYTCYGIMTIIGGMMIHFTYGYYYTCANMTPYLLSYTVERVDANVNRKLTIWLSALALVGQGLTMPLGGLGARKIGFRPIVAISCIADSFSILIANVAVKHNFAWVLITYGLLQGLGLGLGYSVVLSHAASWFPSKRALVVGLTLAGFGMGALVFTPIQTGFINPNNEKVDSVKKVFTDQSLLDRVPPCLLLCGGILLGIQIIGFGLMRERPKKVTHEEVNEKYDEGEKEKHEKLKLAEIQEVNMGPKEAVTCVDFYLCCLIMCLIAVPVTIISSAYKLFGQEYIFDDRFLSAVATTSSVFNTVGRVAWGAIADKASFKFPLCILLAVWATFLITFPHLYHADETSLKGLYATWVFIIWFCLSGVFVLMPAATATLFGQKYMATNYGIIFAAFSFGSLLCGLFNTFLPGHISYLAQFSACAAVTLAALLCAIWYRDQKINWKLDICRLCSDQCNRFRKQEQDYKKEDRICYKPEVYASILS</sequence>
<evidence type="ECO:0000256" key="1">
    <source>
        <dbReference type="ARBA" id="ARBA00004141"/>
    </source>
</evidence>
<evidence type="ECO:0000256" key="3">
    <source>
        <dbReference type="ARBA" id="ARBA00022692"/>
    </source>
</evidence>
<dbReference type="OrthoDB" id="410267at2759"/>
<feature type="transmembrane region" description="Helical" evidence="6">
    <location>
        <begin position="143"/>
        <end position="163"/>
    </location>
</feature>
<dbReference type="PANTHER" id="PTHR43385">
    <property type="entry name" value="RIBOFLAVIN TRANSPORTER RIBJ"/>
    <property type="match status" value="1"/>
</dbReference>
<feature type="transmembrane region" description="Helical" evidence="6">
    <location>
        <begin position="356"/>
        <end position="379"/>
    </location>
</feature>
<keyword evidence="8" id="KW-1185">Reference proteome</keyword>
<keyword evidence="2" id="KW-0813">Transport</keyword>